<dbReference type="Proteomes" id="UP000031036">
    <property type="component" value="Unassembled WGS sequence"/>
</dbReference>
<accession>A0A0B2V5T2</accession>
<feature type="domain" description="Tyrosine-protein phosphatase" evidence="1">
    <location>
        <begin position="66"/>
        <end position="314"/>
    </location>
</feature>
<dbReference type="PANTHER" id="PTHR46163">
    <property type="entry name" value="TYROSINE-PROTEIN PHOSPHATASE-RELATED"/>
    <property type="match status" value="1"/>
</dbReference>
<evidence type="ECO:0000313" key="3">
    <source>
        <dbReference type="EMBL" id="KHN78771.1"/>
    </source>
</evidence>
<dbReference type="InterPro" id="IPR029021">
    <property type="entry name" value="Prot-tyrosine_phosphatase-like"/>
</dbReference>
<dbReference type="PROSITE" id="PS50055">
    <property type="entry name" value="TYR_PHOSPHATASE_PTP"/>
    <property type="match status" value="1"/>
</dbReference>
<evidence type="ECO:0000313" key="4">
    <source>
        <dbReference type="Proteomes" id="UP000031036"/>
    </source>
</evidence>
<name>A0A0B2V5T2_TOXCA</name>
<dbReference type="PROSITE" id="PS00383">
    <property type="entry name" value="TYR_PHOSPHATASE_1"/>
    <property type="match status" value="1"/>
</dbReference>
<dbReference type="SMART" id="SM00404">
    <property type="entry name" value="PTPc_motif"/>
    <property type="match status" value="1"/>
</dbReference>
<reference evidence="3 4" key="1">
    <citation type="submission" date="2014-11" db="EMBL/GenBank/DDBJ databases">
        <title>Genetic blueprint of the zoonotic pathogen Toxocara canis.</title>
        <authorList>
            <person name="Zhu X.-Q."/>
            <person name="Korhonen P.K."/>
            <person name="Cai H."/>
            <person name="Young N.D."/>
            <person name="Nejsum P."/>
            <person name="von Samson-Himmelstjerna G."/>
            <person name="Boag P.R."/>
            <person name="Tan P."/>
            <person name="Li Q."/>
            <person name="Min J."/>
            <person name="Yang Y."/>
            <person name="Wang X."/>
            <person name="Fang X."/>
            <person name="Hall R.S."/>
            <person name="Hofmann A."/>
            <person name="Sternberg P.W."/>
            <person name="Jex A.R."/>
            <person name="Gasser R.B."/>
        </authorList>
    </citation>
    <scope>NUCLEOTIDE SEQUENCE [LARGE SCALE GENOMIC DNA]</scope>
    <source>
        <strain evidence="3">PN_DK_2014</strain>
    </source>
</reference>
<dbReference type="PROSITE" id="PS50056">
    <property type="entry name" value="TYR_PHOSPHATASE_2"/>
    <property type="match status" value="1"/>
</dbReference>
<feature type="domain" description="Tyrosine specific protein phosphatases" evidence="2">
    <location>
        <begin position="233"/>
        <end position="305"/>
    </location>
</feature>
<dbReference type="GO" id="GO:0004725">
    <property type="term" value="F:protein tyrosine phosphatase activity"/>
    <property type="evidence" value="ECO:0007669"/>
    <property type="project" value="InterPro"/>
</dbReference>
<dbReference type="SMART" id="SM00194">
    <property type="entry name" value="PTPc"/>
    <property type="match status" value="1"/>
</dbReference>
<comment type="caution">
    <text evidence="3">The sequence shown here is derived from an EMBL/GenBank/DDBJ whole genome shotgun (WGS) entry which is preliminary data.</text>
</comment>
<dbReference type="AlphaFoldDB" id="A0A0B2V5T2"/>
<dbReference type="Pfam" id="PF00102">
    <property type="entry name" value="Y_phosphatase"/>
    <property type="match status" value="1"/>
</dbReference>
<keyword evidence="4" id="KW-1185">Reference proteome</keyword>
<dbReference type="InterPro" id="IPR000387">
    <property type="entry name" value="Tyr_Pase_dom"/>
</dbReference>
<keyword evidence="3" id="KW-0675">Receptor</keyword>
<proteinExistence type="predicted"/>
<dbReference type="OrthoDB" id="6058203at2759"/>
<dbReference type="InterPro" id="IPR052782">
    <property type="entry name" value="Oocyte-zygote_transition_reg"/>
</dbReference>
<dbReference type="InterPro" id="IPR003595">
    <property type="entry name" value="Tyr_Pase_cat"/>
</dbReference>
<dbReference type="STRING" id="6265.A0A0B2V5T2"/>
<evidence type="ECO:0000259" key="1">
    <source>
        <dbReference type="PROSITE" id="PS50055"/>
    </source>
</evidence>
<dbReference type="SUPFAM" id="SSF52799">
    <property type="entry name" value="(Phosphotyrosine protein) phosphatases II"/>
    <property type="match status" value="1"/>
</dbReference>
<gene>
    <name evidence="3" type="primary">Ptpn6</name>
    <name evidence="3" type="ORF">Tcan_18469</name>
</gene>
<dbReference type="PRINTS" id="PR00700">
    <property type="entry name" value="PRTYPHPHTASE"/>
</dbReference>
<dbReference type="CDD" id="cd00047">
    <property type="entry name" value="PTPc"/>
    <property type="match status" value="1"/>
</dbReference>
<dbReference type="EMBL" id="JPKZ01002036">
    <property type="protein sequence ID" value="KHN78771.1"/>
    <property type="molecule type" value="Genomic_DNA"/>
</dbReference>
<protein>
    <submittedName>
        <fullName evidence="3">Tyrosine-protein phosphatase non-receptor type 6</fullName>
    </submittedName>
</protein>
<dbReference type="OMA" id="VYHYRWS"/>
<dbReference type="InterPro" id="IPR000242">
    <property type="entry name" value="PTP_cat"/>
</dbReference>
<sequence length="347" mass="40036">MVFSNFCLLLILQRKSRTFLRDDSKEVALLSDFGLDHYDELDASNAEGDHGGSWARACSRKGIRPLLKEFSSIRKYMPKDVTTEAFNKNLNKNRYTDVLCLDKTRVILRGRTKDNDYIHANWVELPSHRKYICTQGPLNETVEDFWLMEDAQAVIMLCDTIESGESKCAEYYPPSCGEMMQCGGIKLKNERKEEGIDTMEFHELSIHIGDNVHKVTHIKWRDWPDRVSPNSPLPIVHLLTRMRPLSEKGPIVVHCSAGIGRTGTYCALDYATDKITAASPLSIPKVVKEIRNQRLHSVQSMLQYLYLHVCLLEYLIITKATNRTPQTRKFQRDYEKYLKKFNQRTAK</sequence>
<dbReference type="InterPro" id="IPR016130">
    <property type="entry name" value="Tyr_Pase_AS"/>
</dbReference>
<organism evidence="3 4">
    <name type="scientific">Toxocara canis</name>
    <name type="common">Canine roundworm</name>
    <dbReference type="NCBI Taxonomy" id="6265"/>
    <lineage>
        <taxon>Eukaryota</taxon>
        <taxon>Metazoa</taxon>
        <taxon>Ecdysozoa</taxon>
        <taxon>Nematoda</taxon>
        <taxon>Chromadorea</taxon>
        <taxon>Rhabditida</taxon>
        <taxon>Spirurina</taxon>
        <taxon>Ascaridomorpha</taxon>
        <taxon>Ascaridoidea</taxon>
        <taxon>Toxocaridae</taxon>
        <taxon>Toxocara</taxon>
    </lineage>
</organism>
<evidence type="ECO:0000259" key="2">
    <source>
        <dbReference type="PROSITE" id="PS50056"/>
    </source>
</evidence>
<dbReference type="Gene3D" id="3.90.190.10">
    <property type="entry name" value="Protein tyrosine phosphatase superfamily"/>
    <property type="match status" value="1"/>
</dbReference>